<evidence type="ECO:0000313" key="4">
    <source>
        <dbReference type="EMBL" id="KKR42645.1"/>
    </source>
</evidence>
<name>A0A0G0T6A4_9BACT</name>
<dbReference type="GO" id="GO:0016491">
    <property type="term" value="F:oxidoreductase activity"/>
    <property type="evidence" value="ECO:0007669"/>
    <property type="project" value="UniProtKB-KW"/>
</dbReference>
<feature type="domain" description="GFO/IDH/MocA-like oxidoreductase" evidence="3">
    <location>
        <begin position="129"/>
        <end position="253"/>
    </location>
</feature>
<evidence type="ECO:0000313" key="5">
    <source>
        <dbReference type="Proteomes" id="UP000034881"/>
    </source>
</evidence>
<dbReference type="SUPFAM" id="SSF51735">
    <property type="entry name" value="NAD(P)-binding Rossmann-fold domains"/>
    <property type="match status" value="1"/>
</dbReference>
<dbReference type="Proteomes" id="UP000034881">
    <property type="component" value="Unassembled WGS sequence"/>
</dbReference>
<dbReference type="InterPro" id="IPR050463">
    <property type="entry name" value="Gfo/Idh/MocA_oxidrdct_glycsds"/>
</dbReference>
<dbReference type="AlphaFoldDB" id="A0A0G0T6A4"/>
<evidence type="ECO:0000259" key="2">
    <source>
        <dbReference type="Pfam" id="PF01408"/>
    </source>
</evidence>
<comment type="caution">
    <text evidence="4">The sequence shown here is derived from an EMBL/GenBank/DDBJ whole genome shotgun (WGS) entry which is preliminary data.</text>
</comment>
<accession>A0A0G0T6A4</accession>
<keyword evidence="1" id="KW-0560">Oxidoreductase</keyword>
<evidence type="ECO:0008006" key="6">
    <source>
        <dbReference type="Google" id="ProtNLM"/>
    </source>
</evidence>
<evidence type="ECO:0000256" key="1">
    <source>
        <dbReference type="ARBA" id="ARBA00023002"/>
    </source>
</evidence>
<organism evidence="4 5">
    <name type="scientific">Candidatus Daviesbacteria bacterium GW2011_GWC2_40_12</name>
    <dbReference type="NCBI Taxonomy" id="1618431"/>
    <lineage>
        <taxon>Bacteria</taxon>
        <taxon>Candidatus Daviesiibacteriota</taxon>
    </lineage>
</organism>
<dbReference type="Gene3D" id="3.30.360.10">
    <property type="entry name" value="Dihydrodipicolinate Reductase, domain 2"/>
    <property type="match status" value="1"/>
</dbReference>
<dbReference type="InterPro" id="IPR055170">
    <property type="entry name" value="GFO_IDH_MocA-like_dom"/>
</dbReference>
<dbReference type="PANTHER" id="PTHR43818">
    <property type="entry name" value="BCDNA.GH03377"/>
    <property type="match status" value="1"/>
</dbReference>
<dbReference type="Pfam" id="PF01408">
    <property type="entry name" value="GFO_IDH_MocA"/>
    <property type="match status" value="1"/>
</dbReference>
<dbReference type="InterPro" id="IPR036291">
    <property type="entry name" value="NAD(P)-bd_dom_sf"/>
</dbReference>
<dbReference type="Gene3D" id="3.40.50.720">
    <property type="entry name" value="NAD(P)-binding Rossmann-like Domain"/>
    <property type="match status" value="1"/>
</dbReference>
<dbReference type="InterPro" id="IPR000683">
    <property type="entry name" value="Gfo/Idh/MocA-like_OxRdtase_N"/>
</dbReference>
<proteinExistence type="predicted"/>
<evidence type="ECO:0000259" key="3">
    <source>
        <dbReference type="Pfam" id="PF22725"/>
    </source>
</evidence>
<dbReference type="PANTHER" id="PTHR43818:SF11">
    <property type="entry name" value="BCDNA.GH03377"/>
    <property type="match status" value="1"/>
</dbReference>
<dbReference type="GO" id="GO:0000166">
    <property type="term" value="F:nucleotide binding"/>
    <property type="evidence" value="ECO:0007669"/>
    <property type="project" value="InterPro"/>
</dbReference>
<feature type="domain" description="Gfo/Idh/MocA-like oxidoreductase N-terminal" evidence="2">
    <location>
        <begin position="2"/>
        <end position="116"/>
    </location>
</feature>
<dbReference type="EMBL" id="LBYB01000001">
    <property type="protein sequence ID" value="KKR42645.1"/>
    <property type="molecule type" value="Genomic_DNA"/>
</dbReference>
<reference evidence="4 5" key="1">
    <citation type="journal article" date="2015" name="Nature">
        <title>rRNA introns, odd ribosomes, and small enigmatic genomes across a large radiation of phyla.</title>
        <authorList>
            <person name="Brown C.T."/>
            <person name="Hug L.A."/>
            <person name="Thomas B.C."/>
            <person name="Sharon I."/>
            <person name="Castelle C.J."/>
            <person name="Singh A."/>
            <person name="Wilkins M.J."/>
            <person name="Williams K.H."/>
            <person name="Banfield J.F."/>
        </authorList>
    </citation>
    <scope>NUCLEOTIDE SEQUENCE [LARGE SCALE GENOMIC DNA]</scope>
</reference>
<dbReference type="SUPFAM" id="SSF55347">
    <property type="entry name" value="Glyceraldehyde-3-phosphate dehydrogenase-like, C-terminal domain"/>
    <property type="match status" value="1"/>
</dbReference>
<sequence length="338" mass="38587">MIKVGIIGSGFGLYGLLPAFNSTPGCKVVSIYGEKTDRLLSYCEKIGLKKIYTDWKKMLDNEQLDAIAIAVPPNVQYEIAKVALGMRIHILAEKPLAATYRQARELLDLAREKKIIHAIDFIFPEIEQWKKVKEMIDKKTFGKLRQIFLNWDFQSYDIKNKKSSWKTDTKEGGGALSFYFSHSLHYLEYFAGKILNFESLLSYSKESLNGADTGVDLLLKFENSTTGYAHLCCNVSGLNRHQLIFICEKGTIVLENENRITANFTIKIHTENNTKQLPIPHKHAIKTDEDERVGVLKKLTSRFISSIINKNELTPSFEEGLRVQKLIEEIRAANNRYD</sequence>
<gene>
    <name evidence="4" type="ORF">UT77_C0001G0096</name>
</gene>
<dbReference type="Pfam" id="PF22725">
    <property type="entry name" value="GFO_IDH_MocA_C3"/>
    <property type="match status" value="1"/>
</dbReference>
<protein>
    <recommendedName>
        <fullName evidence="6">Oxidoreductase domain protein</fullName>
    </recommendedName>
</protein>